<dbReference type="AlphaFoldDB" id="I4HVF5"/>
<organism evidence="1 2">
    <name type="scientific">Microcystis aeruginosa PCC 9809</name>
    <dbReference type="NCBI Taxonomy" id="1160285"/>
    <lineage>
        <taxon>Bacteria</taxon>
        <taxon>Bacillati</taxon>
        <taxon>Cyanobacteriota</taxon>
        <taxon>Cyanophyceae</taxon>
        <taxon>Oscillatoriophycideae</taxon>
        <taxon>Chroococcales</taxon>
        <taxon>Microcystaceae</taxon>
        <taxon>Microcystis</taxon>
    </lineage>
</organism>
<sequence>MDRVHPQELCTRKLTNNDPQDTFESLTNLSVPRVRNCKRFWQHQECGLSPVSVVCLPLVCTGR</sequence>
<protein>
    <submittedName>
        <fullName evidence="1">Uncharacterized protein</fullName>
    </submittedName>
</protein>
<evidence type="ECO:0000313" key="1">
    <source>
        <dbReference type="EMBL" id="CCI26029.1"/>
    </source>
</evidence>
<gene>
    <name evidence="1" type="ORF">MICAH_3710018</name>
</gene>
<accession>I4HVF5</accession>
<reference evidence="1 2" key="1">
    <citation type="submission" date="2012-04" db="EMBL/GenBank/DDBJ databases">
        <authorList>
            <person name="Genoscope - CEA"/>
        </authorList>
    </citation>
    <scope>NUCLEOTIDE SEQUENCE [LARGE SCALE GENOMIC DNA]</scope>
    <source>
        <strain evidence="1 2">9809</strain>
    </source>
</reference>
<dbReference type="HOGENOM" id="CLU_2880810_0_0_3"/>
<dbReference type="EMBL" id="CAIO01000303">
    <property type="protein sequence ID" value="CCI26029.1"/>
    <property type="molecule type" value="Genomic_DNA"/>
</dbReference>
<dbReference type="Proteomes" id="UP000004775">
    <property type="component" value="Unassembled WGS sequence"/>
</dbReference>
<name>I4HVF5_MICAE</name>
<comment type="caution">
    <text evidence="1">The sequence shown here is derived from an EMBL/GenBank/DDBJ whole genome shotgun (WGS) entry which is preliminary data.</text>
</comment>
<evidence type="ECO:0000313" key="2">
    <source>
        <dbReference type="Proteomes" id="UP000004775"/>
    </source>
</evidence>
<proteinExistence type="predicted"/>